<dbReference type="RefSeq" id="WP_168238281.1">
    <property type="nucleotide sequence ID" value="NZ_CP050995.1"/>
</dbReference>
<accession>A0ABX6KQ34</accession>
<feature type="domain" description="Carrier" evidence="5">
    <location>
        <begin position="2829"/>
        <end position="2904"/>
    </location>
</feature>
<sequence>MAELQSLPEIFWQNKIRNREKVVFSKGCIKSIRKEIAKENFQSFIKISKSNPLSQFSIVSSVFSFIINAYFENYQNIIKIYPSNSIDLENFLLLETEDNTITFKELLQDIAEEIKEVFSYKHYNSLELNLESFSNFSIQFGQKVESLNDDISLLYEETEKNIIYTIFYNESYPDYIIESVLKNFINILSDYEVFLNKNRRKYSFIDKEERHQLLVKFNDNKVEYLVDGTIVQLFEEQVVRTPENVAVVFEDTKLSYLGLNEKANQLAHYIKNNHTIESGQVIATLLPKSIDLLISLLAIEKLGCIYLPIDVNYPKERIHYILEDSNAKVLLSENSTIQALNIRQTYISLESDEIQFESTNNLNIEIKHDDVAYLIYTSGSTGKPKGVLVEHYSSINMSLDQIKTFKITAEDKIVWFASVAFDASISEILMSLYSGATLCIPTGEEQKNKDRFISFLEKTKSTIVTFPPSYLELLSNDDLKGLKTIITAGESANPLKAKEIVGNGINYYNAYGPTEYSVCTSIFKLEPHHNYTTVPIGSPISNTQVYILNADLNIVPIGISGDLYISGPGLSRGYLNKPELTAEKFIMNPFEEGMKMYDTGDLARWLPDGNIEFLGRKDFQVKIRGYRIELGEIETNISQFSKSIKQIVTVAKEISGEKVLVAYYTTDEKISINKTELREYLLSRVPEYMVPGFFVELGSIPLTPNGKIDRKALPDVTGEDLIRKEYVAPGNVTEEKLAEIWQKVLGIQKVGITDNFFELGGHSLMVNQVLNRIHHTLSMQVSFKDFFAFPTIEGITQNFTKKEYIPIPKAPEQENYPLTPSQQRLWVLSQLEGGSQAYNMPAVVTLRGELNIELFDKAFQYLIERHEILRTSFKSDKLTGEIRQYITAKLEPHFRIEILDFTDNIEQDIEDYLHAANTETFNLEEPPLIRASLLKRADNEYLFFLSMHHIIGDGWSTEILVSEVVESYNRLVKGKDIEKVGAEQKVTFLSIQYKDYTVWLQQERKGKKYQKAEAYWLEQFEGDLPVLELPSYKTRPLIQTYNGNNLSHLFSREFTEKLKQYSDKQGVTLFMTLMAGIKALLYRYTGQQDIIVGTPIAGREHPDLENQIGLYLNTLAIRTKLEKDQNTFTSVLKKEKDTLLSAYEHQIYPFDELVGKLNIKRDTSRSALFDVLVVFQNQNELQLGSTQKDIEHLQVEGYDYHRKISQFDVSYTFSNEGEQLGLTIEYNTDIYDKFLIQRMFPHFENLLTRIIEGQTEEVIIEDIDFLMKEERHHLLVEFNDNKVDHPDDKIIVQLFEEQVAKAPENVAVVFEDTELTYRVLNEAANQLGDYLRQNYDIEPDDLVAVKLERSEKMIVAILGILKSGAAYVPIDPEYPQERVEYIEKDAKTKVTIDESFLESFQEELQKVKDHYRRENLPIISQPNSLAYVIYTSGTTGQPKGVMIENKSVTDRLFYEQTILNLNSDSRCFFTTNFVFDVSVLELLLPLISGAMTVIPNQKEVFESESYLEAIKKYKLNLLQGTPSFFISILKSENISLIDHSVTICVGGEPLNLEAIDVLEKVFTRGKINNHYGPTETTIDAIIKENINSEDFKNNIIGRPISNTQAYILDDHLNVIPIGVIGKLYVSGSGLSRGYLNKPELTSEMFIDNLFETGMKMYDTGDLARWLPNGNIEFLGRKDSQVKIRGYRIELGEIETNIVRFSSAIKQVVANVKETDGEKALVAYYSKDREASIDKTELREYLQSKLPEYMVPGFFVELETIPLTPNGKIDRKALPDITEEDIIRREYVAPRNETEHALVEIWQEVLGVNKVGITDNFFELGGHSLMVVQVLNKMHQRLFLQISFKDFFSGASIIELSDNLTEKTYKPIPKALEAIAYPLSAAQKRIWILSQLENSSVAYNMPGAVKLTGDIDKNKLEESFRLLIGRHEILRTYFKTNGEGEVFQYIVPVEQAHFRLDEEDYSLIDDQENAVINYLQVKSKKIFDLGKAVLMHASLIKLTQSEYVFFLLMHHIIGDGWSMELLISEVIRIYNALMRGEEVNLTKNYIQYKDFAVWQNEELQKQKFKSSEKYWLTQFSGDIPVLNLPSFHSRPLIQTYNGNSLVYQFPTEFLEKLKNFSKSNDATLFMTLLAGINILLNKYTGQNDIIVGTPIAGRQHPDLENQLGLFLNTLAIRTFVDGTNSFLDIVLKQKEALSNAYQHQDYPFDELVTKLNLKKDTSRSALFDVMVVLQSQDQLKSNHKEDLFAVQVSEYSFSRMLSQSDLRFSFTEKEGLELMIDYNTDIYDTYLIERIFNHFRNLIERLIEDAGKSIKDVGYLSQKEEIQLIRTFNATKIDYPKEKTIVELFEDQVSETPHNIAVIFEEVKLTYKELNAKANQLAYYLRDNYSVKPDDFVGIRLNRSEMMIVAILGVLKSGSAYVPVDITYPKERQDYIEKDTDCKVVLDEDEFQFFNLQRFIYSEENLESINSPSDLAYVIYTSGSTGNPKGVIVEHRNVVRLVKPCSFFPLSDRSTLLSTGSISFDATIIEFFGTLLNGAKLVLTSQNNLLDLSKLEDIIKKYEVNCLWMTASWLNTVVENKISLFSYISQLIVGGDVVSPIYTRKIFETNTDIKIVNGYGPTENTTFSATFDIQNKKYATIPIGKPIPNSFAYILDESMYPVPIGVTGKLYVGGDGVARGYLNNPELTTEKFLVNPFEDGRIYDTGDLARWLPDGNIEFLGRNDQQVKIRGYRIELQEIENTILSYSERLKHVVVESKEVNGEKVLVAYYTKDNDSNVNKIEVRKYLQNKLPEYMIPGFFIELEVIPLTSNGKIDRMALPDVMGGDLIRREYMSPRNETEQKLAEIWQEVLGADKVGITDNFFELGGDSIHSIRLLSKINKLLKTNYKLSDIFELPSISELLSIRFERIEDEMAQVIKQEVEESFSNLSKELNSEDITSIYPISDIELGMLYTSLVDSGKGIYHDQFLFSIPILNFDVSVFTQAINLLVDKHEILRTAFNFESYSVPVHLIYEKIKVPLDVEDISSKDQKIQYEYINQFMIEERTENWFDLSKPGLWRMKIYKQGPQEWNLLFQFHHAILDGWSVASLITELNNTYLQLLDNPDMKLEKLSLSYRDYVFNENCIKKSENQYEYWKDKLLDYEKLDIFTEEVISKRYEYILEGDFYSSVYKFITEHGVGIKVLNFSAYLYALQMLTYKKDITVGIVTNGRPLSEDGDKLLGCFLNTVPFRLKGQNMSILEFVKEIDQAINIQKRFEGVSLLELHTRFSNEGKGENPFFDTFFNYIDLHIYNELNSQEKYEDKESQFLNATFEATNTFLDLTVCPIVNGVKISWHLQRNLKNGFTIEQIQGYYFRFLEMLLDNPYDILNNEAILSSKELYQLLYEFNDTNVEYPGDKTIIQLFEEQAKKTPDHVAVCDSEIKLSYRELKAKSDNSAKYLISKLGENNGTVGVLVERSAELLVLLLGIFKSGKSYIPIDPMLPKERIEYIIHHSQASIIITEEPYLQEFNSINTENTANFIGKDKLLQFENTQEVDTDNIPKPEDTAYIIYTSGSTGNPKGVEVGHQALTNFLTSIQSKPKVQPQDVLYSVTTCSFDISILEFFTPLISGATVFIAGKETLNNIEQLKAELETINPTIIQATPSFYQMLFNAGWKGNKNMKILCGGDSLNESLAEKLLNHSKEVWNMYGPTETTIWSSTKKIEIPSDASNIGKPINNTQIYIVDKYHNLLPQYTVGRIFIAGDGLAKGYYKNEMLTEEKFINNPFSTSEKNNFKMYETGDLGKWNEEGEIEFLGRTDFQVKVRGFRIELGEIESQLEEYAGILETVADAKTVKGEKVLVAYYTTEGRYPLEKAELREYLQKKLPAYMVPGFFVELETIPLTPNGKIDRKALPDVTIEDLIRREYIAPGNEMEEKLVEIWQEVLGLDRVGVTDNFFELGGNSISSIRIINKILEHGYKCTVRDLYDSLNIEKLSETLLKIEHKENKPQYSHYKNTKLVNISQKLIDKLENQ</sequence>
<evidence type="ECO:0000256" key="4">
    <source>
        <dbReference type="SAM" id="Coils"/>
    </source>
</evidence>
<feature type="domain" description="Carrier" evidence="5">
    <location>
        <begin position="1788"/>
        <end position="1863"/>
    </location>
</feature>
<dbReference type="InterPro" id="IPR025110">
    <property type="entry name" value="AMP-bd_C"/>
</dbReference>
<dbReference type="InterPro" id="IPR009081">
    <property type="entry name" value="PP-bd_ACP"/>
</dbReference>
<name>A0ABX6KQ34_CHRGL</name>
<dbReference type="Gene3D" id="3.30.300.30">
    <property type="match status" value="4"/>
</dbReference>
<feature type="coiled-coil region" evidence="4">
    <location>
        <begin position="2717"/>
        <end position="2744"/>
    </location>
</feature>
<protein>
    <submittedName>
        <fullName evidence="6">Amino acid adenylation domain-containing protein</fullName>
    </submittedName>
</protein>
<dbReference type="Pfam" id="PF00501">
    <property type="entry name" value="AMP-binding"/>
    <property type="match status" value="4"/>
</dbReference>
<keyword evidence="4" id="KW-0175">Coiled coil</keyword>
<dbReference type="InterPro" id="IPR020845">
    <property type="entry name" value="AMP-binding_CS"/>
</dbReference>
<dbReference type="NCBIfam" id="TIGR01733">
    <property type="entry name" value="AA-adenyl-dom"/>
    <property type="match status" value="4"/>
</dbReference>
<dbReference type="Gene3D" id="3.30.559.30">
    <property type="entry name" value="Nonribosomal peptide synthetase, condensation domain"/>
    <property type="match status" value="3"/>
</dbReference>
<dbReference type="InterPro" id="IPR001242">
    <property type="entry name" value="Condensation_dom"/>
</dbReference>
<comment type="cofactor">
    <cofactor evidence="1">
        <name>pantetheine 4'-phosphate</name>
        <dbReference type="ChEBI" id="CHEBI:47942"/>
    </cofactor>
</comment>
<dbReference type="InterPro" id="IPR006162">
    <property type="entry name" value="Ppantetheine_attach_site"/>
</dbReference>
<keyword evidence="7" id="KW-1185">Reference proteome</keyword>
<dbReference type="InterPro" id="IPR045851">
    <property type="entry name" value="AMP-bd_C_sf"/>
</dbReference>
<dbReference type="Pfam" id="PF13193">
    <property type="entry name" value="AMP-binding_C"/>
    <property type="match status" value="1"/>
</dbReference>
<dbReference type="Gene3D" id="2.30.38.10">
    <property type="entry name" value="Luciferase, Domain 3"/>
    <property type="match status" value="4"/>
</dbReference>
<dbReference type="CDD" id="cd12117">
    <property type="entry name" value="A_NRPS_Srf_like"/>
    <property type="match status" value="1"/>
</dbReference>
<dbReference type="CDD" id="cd19531">
    <property type="entry name" value="LCL_NRPS-like"/>
    <property type="match status" value="2"/>
</dbReference>
<dbReference type="Pfam" id="PF00550">
    <property type="entry name" value="PP-binding"/>
    <property type="match status" value="4"/>
</dbReference>
<evidence type="ECO:0000259" key="5">
    <source>
        <dbReference type="PROSITE" id="PS50075"/>
    </source>
</evidence>
<dbReference type="SUPFAM" id="SSF56801">
    <property type="entry name" value="Acetyl-CoA synthetase-like"/>
    <property type="match status" value="4"/>
</dbReference>
<gene>
    <name evidence="6" type="ORF">FOB44_08690</name>
</gene>
<dbReference type="Gene3D" id="1.10.1200.10">
    <property type="entry name" value="ACP-like"/>
    <property type="match status" value="4"/>
</dbReference>
<feature type="domain" description="Carrier" evidence="5">
    <location>
        <begin position="3898"/>
        <end position="3972"/>
    </location>
</feature>
<evidence type="ECO:0000256" key="1">
    <source>
        <dbReference type="ARBA" id="ARBA00001957"/>
    </source>
</evidence>
<dbReference type="PANTHER" id="PTHR45527">
    <property type="entry name" value="NONRIBOSOMAL PEPTIDE SYNTHETASE"/>
    <property type="match status" value="1"/>
</dbReference>
<dbReference type="Gene3D" id="3.30.559.10">
    <property type="entry name" value="Chloramphenicol acetyltransferase-like domain"/>
    <property type="match status" value="3"/>
</dbReference>
<dbReference type="Gene3D" id="3.40.50.980">
    <property type="match status" value="8"/>
</dbReference>
<dbReference type="CDD" id="cd05930">
    <property type="entry name" value="A_NRPS"/>
    <property type="match status" value="2"/>
</dbReference>
<reference evidence="6 7" key="1">
    <citation type="submission" date="2019-09" db="EMBL/GenBank/DDBJ databases">
        <title>FDA dAtabase for Regulatory Grade micrObial Sequences (FDA-ARGOS): Supporting development and validation of Infectious Disease Dx tests.</title>
        <authorList>
            <person name="Sciortino C."/>
            <person name="Tallon L."/>
            <person name="Sadzewicz L."/>
            <person name="Vavikolanu K."/>
            <person name="Mehta A."/>
            <person name="Aluvathingal J."/>
            <person name="Nadendla S."/>
            <person name="Nandy P."/>
            <person name="Geyer C."/>
            <person name="Yan Y."/>
            <person name="Sichtig H."/>
        </authorList>
    </citation>
    <scope>NUCLEOTIDE SEQUENCE [LARGE SCALE GENOMIC DNA]</scope>
    <source>
        <strain evidence="6 7">FDAARGOS_636</strain>
    </source>
</reference>
<organism evidence="6 7">
    <name type="scientific">Chryseobacterium gallinarum</name>
    <dbReference type="NCBI Taxonomy" id="1324352"/>
    <lineage>
        <taxon>Bacteria</taxon>
        <taxon>Pseudomonadati</taxon>
        <taxon>Bacteroidota</taxon>
        <taxon>Flavobacteriia</taxon>
        <taxon>Flavobacteriales</taxon>
        <taxon>Weeksellaceae</taxon>
        <taxon>Chryseobacterium group</taxon>
        <taxon>Chryseobacterium</taxon>
    </lineage>
</organism>
<evidence type="ECO:0000256" key="2">
    <source>
        <dbReference type="ARBA" id="ARBA00022450"/>
    </source>
</evidence>
<keyword evidence="2" id="KW-0596">Phosphopantetheine</keyword>
<dbReference type="SUPFAM" id="SSF47336">
    <property type="entry name" value="ACP-like"/>
    <property type="match status" value="4"/>
</dbReference>
<dbReference type="PROSITE" id="PS00455">
    <property type="entry name" value="AMP_BINDING"/>
    <property type="match status" value="4"/>
</dbReference>
<dbReference type="SMART" id="SM00823">
    <property type="entry name" value="PKS_PP"/>
    <property type="match status" value="3"/>
</dbReference>
<evidence type="ECO:0000256" key="3">
    <source>
        <dbReference type="ARBA" id="ARBA00022553"/>
    </source>
</evidence>
<evidence type="ECO:0000313" key="6">
    <source>
        <dbReference type="EMBL" id="QIY90741.1"/>
    </source>
</evidence>
<evidence type="ECO:0000313" key="7">
    <source>
        <dbReference type="Proteomes" id="UP000501570"/>
    </source>
</evidence>
<dbReference type="PANTHER" id="PTHR45527:SF1">
    <property type="entry name" value="FATTY ACID SYNTHASE"/>
    <property type="match status" value="1"/>
</dbReference>
<dbReference type="InterPro" id="IPR023213">
    <property type="entry name" value="CAT-like_dom_sf"/>
</dbReference>
<proteinExistence type="predicted"/>
<dbReference type="NCBIfam" id="NF003417">
    <property type="entry name" value="PRK04813.1"/>
    <property type="match status" value="4"/>
</dbReference>
<feature type="domain" description="Carrier" evidence="5">
    <location>
        <begin position="728"/>
        <end position="803"/>
    </location>
</feature>
<dbReference type="InterPro" id="IPR036736">
    <property type="entry name" value="ACP-like_sf"/>
</dbReference>
<dbReference type="InterPro" id="IPR010071">
    <property type="entry name" value="AA_adenyl_dom"/>
</dbReference>
<dbReference type="PROSITE" id="PS50075">
    <property type="entry name" value="CARRIER"/>
    <property type="match status" value="4"/>
</dbReference>
<dbReference type="PROSITE" id="PS00012">
    <property type="entry name" value="PHOSPHOPANTETHEINE"/>
    <property type="match status" value="4"/>
</dbReference>
<keyword evidence="3" id="KW-0597">Phosphoprotein</keyword>
<dbReference type="EMBL" id="CP050995">
    <property type="protein sequence ID" value="QIY90741.1"/>
    <property type="molecule type" value="Genomic_DNA"/>
</dbReference>
<dbReference type="InterPro" id="IPR000873">
    <property type="entry name" value="AMP-dep_synth/lig_dom"/>
</dbReference>
<dbReference type="Proteomes" id="UP000501570">
    <property type="component" value="Chromosome"/>
</dbReference>
<dbReference type="InterPro" id="IPR020806">
    <property type="entry name" value="PKS_PP-bd"/>
</dbReference>
<dbReference type="SUPFAM" id="SSF52777">
    <property type="entry name" value="CoA-dependent acyltransferases"/>
    <property type="match status" value="6"/>
</dbReference>
<dbReference type="Pfam" id="PF00668">
    <property type="entry name" value="Condensation"/>
    <property type="match status" value="3"/>
</dbReference>